<accession>A0A1J6ITK8</accession>
<proteinExistence type="predicted"/>
<reference evidence="3" key="1">
    <citation type="submission" date="2016-11" db="EMBL/GenBank/DDBJ databases">
        <title>The genome of Nicotiana attenuata.</title>
        <authorList>
            <person name="Xu S."/>
            <person name="Brockmoeller T."/>
            <person name="Gaquerel E."/>
            <person name="Navarro A."/>
            <person name="Kuhl H."/>
            <person name="Gase K."/>
            <person name="Ling Z."/>
            <person name="Zhou W."/>
            <person name="Kreitzer C."/>
            <person name="Stanke M."/>
            <person name="Tang H."/>
            <person name="Lyons E."/>
            <person name="Pandey P."/>
            <person name="Pandey S.P."/>
            <person name="Timmermann B."/>
            <person name="Baldwin I.T."/>
        </authorList>
    </citation>
    <scope>NUCLEOTIDE SEQUENCE [LARGE SCALE GENOMIC DNA]</scope>
    <source>
        <strain evidence="3">UT</strain>
    </source>
</reference>
<evidence type="ECO:0000313" key="4">
    <source>
        <dbReference type="Proteomes" id="UP000187609"/>
    </source>
</evidence>
<dbReference type="AlphaFoldDB" id="A0A1J6ITK8"/>
<dbReference type="Pfam" id="PF24750">
    <property type="entry name" value="b-prop_At3g26010-like"/>
    <property type="match status" value="1"/>
</dbReference>
<evidence type="ECO:0000259" key="1">
    <source>
        <dbReference type="Pfam" id="PF00646"/>
    </source>
</evidence>
<dbReference type="InterPro" id="IPR055290">
    <property type="entry name" value="At3g26010-like"/>
</dbReference>
<comment type="caution">
    <text evidence="3">The sequence shown here is derived from an EMBL/GenBank/DDBJ whole genome shotgun (WGS) entry which is preliminary data.</text>
</comment>
<dbReference type="Gene3D" id="1.20.1280.50">
    <property type="match status" value="1"/>
</dbReference>
<protein>
    <submittedName>
        <fullName evidence="3">F-box protein</fullName>
    </submittedName>
</protein>
<dbReference type="Pfam" id="PF00646">
    <property type="entry name" value="F-box"/>
    <property type="match status" value="1"/>
</dbReference>
<dbReference type="KEGG" id="nau:109234139"/>
<dbReference type="Gramene" id="OIT07588">
    <property type="protein sequence ID" value="OIT07588"/>
    <property type="gene ID" value="A4A49_07107"/>
</dbReference>
<sequence length="406" mass="46966">MKRLRRLSNNRVVEFCEDIIINILHCLPSKSLARFNCVSKDWHKYIADSSLSYSCRFRRWRPQPNLIGFFYQSWETPKRSQIRFFFSSNEVNNIDGSSLDESVNSLGRKRVYIVASSNGFLLCNDLTGVYYVYNPATRQSLALPKTQIDMTDPFVGFICKVDDPNKDVISFTIVRYVMPLVWEFLSTITIETFSSETNVWTANIKIFEPIGLWLPILDKKSSSTCGAIDGVLFWWLENGRHITAYDSVDKSFWALELPNDEEMVPRRSCYLGISSGALYFALNLGEAITVWRLESNIRSRDAVWVRIYKANVVSTILQCPEAYGLGVNALSLKEFGIVGSIGIKVQSMVIHPAIPHIFYLDVRGKVISYDLETDIAEFVHDFGEYWWRTQHFKLFAYEWHQWPRLL</sequence>
<feature type="domain" description="F-box" evidence="1">
    <location>
        <begin position="16"/>
        <end position="50"/>
    </location>
</feature>
<gene>
    <name evidence="3" type="ORF">A4A49_07107</name>
</gene>
<evidence type="ECO:0000313" key="3">
    <source>
        <dbReference type="EMBL" id="OIT07588.1"/>
    </source>
</evidence>
<dbReference type="OrthoDB" id="1268218at2759"/>
<feature type="domain" description="F-box protein At3g26010-like beta-propeller" evidence="2">
    <location>
        <begin position="104"/>
        <end position="312"/>
    </location>
</feature>
<dbReference type="InterPro" id="IPR036047">
    <property type="entry name" value="F-box-like_dom_sf"/>
</dbReference>
<keyword evidence="4" id="KW-1185">Reference proteome</keyword>
<evidence type="ECO:0000259" key="2">
    <source>
        <dbReference type="Pfam" id="PF24750"/>
    </source>
</evidence>
<dbReference type="Proteomes" id="UP000187609">
    <property type="component" value="Unassembled WGS sequence"/>
</dbReference>
<name>A0A1J6ITK8_NICAT</name>
<dbReference type="PANTHER" id="PTHR35546:SF101">
    <property type="entry name" value="F-BOX DOMAIN-CONTAINING PROTEIN"/>
    <property type="match status" value="1"/>
</dbReference>
<dbReference type="PANTHER" id="PTHR35546">
    <property type="entry name" value="F-BOX PROTEIN INTERACTION DOMAIN PROTEIN-RELATED"/>
    <property type="match status" value="1"/>
</dbReference>
<organism evidence="3 4">
    <name type="scientific">Nicotiana attenuata</name>
    <name type="common">Coyote tobacco</name>
    <dbReference type="NCBI Taxonomy" id="49451"/>
    <lineage>
        <taxon>Eukaryota</taxon>
        <taxon>Viridiplantae</taxon>
        <taxon>Streptophyta</taxon>
        <taxon>Embryophyta</taxon>
        <taxon>Tracheophyta</taxon>
        <taxon>Spermatophyta</taxon>
        <taxon>Magnoliopsida</taxon>
        <taxon>eudicotyledons</taxon>
        <taxon>Gunneridae</taxon>
        <taxon>Pentapetalae</taxon>
        <taxon>asterids</taxon>
        <taxon>lamiids</taxon>
        <taxon>Solanales</taxon>
        <taxon>Solanaceae</taxon>
        <taxon>Nicotianoideae</taxon>
        <taxon>Nicotianeae</taxon>
        <taxon>Nicotiana</taxon>
    </lineage>
</organism>
<dbReference type="SUPFAM" id="SSF81383">
    <property type="entry name" value="F-box domain"/>
    <property type="match status" value="1"/>
</dbReference>
<dbReference type="InterPro" id="IPR056592">
    <property type="entry name" value="Beta-prop_At3g26010-like"/>
</dbReference>
<dbReference type="InterPro" id="IPR001810">
    <property type="entry name" value="F-box_dom"/>
</dbReference>
<dbReference type="EMBL" id="MJEQ01037183">
    <property type="protein sequence ID" value="OIT07588.1"/>
    <property type="molecule type" value="Genomic_DNA"/>
</dbReference>